<comment type="caution">
    <text evidence="1">The sequence shown here is derived from an EMBL/GenBank/DDBJ whole genome shotgun (WGS) entry which is preliminary data.</text>
</comment>
<evidence type="ECO:0000313" key="2">
    <source>
        <dbReference type="Proteomes" id="UP000557872"/>
    </source>
</evidence>
<dbReference type="Proteomes" id="UP000557872">
    <property type="component" value="Unassembled WGS sequence"/>
</dbReference>
<dbReference type="RefSeq" id="WP_178935050.1">
    <property type="nucleotide sequence ID" value="NZ_JACBAZ010000022.1"/>
</dbReference>
<sequence>MAGELYVRQKIMRSSDFRLRLDAASFYVTRFALTMVRDKLPYDFRYTTILNSSYDGNRATDEVIFPEDNNVIHNDLDAKEVVNLLCRDQRVPQWIDISVAFRGRKHTHLELICCGRYHSEDDRLTYFDQGTQPFGIKSPNLPRGHTDGKLFRLPREKEYFERIYKHHKKQAEQVAAPDS</sequence>
<name>A0A851GKM1_9BACT</name>
<gene>
    <name evidence="1" type="ORF">HW115_18875</name>
</gene>
<organism evidence="1 2">
    <name type="scientific">Oceaniferula marina</name>
    <dbReference type="NCBI Taxonomy" id="2748318"/>
    <lineage>
        <taxon>Bacteria</taxon>
        <taxon>Pseudomonadati</taxon>
        <taxon>Verrucomicrobiota</taxon>
        <taxon>Verrucomicrobiia</taxon>
        <taxon>Verrucomicrobiales</taxon>
        <taxon>Verrucomicrobiaceae</taxon>
        <taxon>Oceaniferula</taxon>
    </lineage>
</organism>
<keyword evidence="2" id="KW-1185">Reference proteome</keyword>
<protein>
    <submittedName>
        <fullName evidence="1">Uncharacterized protein</fullName>
    </submittedName>
</protein>
<reference evidence="1 2" key="1">
    <citation type="submission" date="2020-07" db="EMBL/GenBank/DDBJ databases">
        <title>Roseicoccus Jingziensis gen. nov., sp. nov., isolated from coastal seawater.</title>
        <authorList>
            <person name="Feng X."/>
        </authorList>
    </citation>
    <scope>NUCLEOTIDE SEQUENCE [LARGE SCALE GENOMIC DNA]</scope>
    <source>
        <strain evidence="1 2">N1E253</strain>
    </source>
</reference>
<dbReference type="EMBL" id="JACBAZ010000022">
    <property type="protein sequence ID" value="NWK57689.1"/>
    <property type="molecule type" value="Genomic_DNA"/>
</dbReference>
<proteinExistence type="predicted"/>
<accession>A0A851GKM1</accession>
<dbReference type="AlphaFoldDB" id="A0A851GKM1"/>
<evidence type="ECO:0000313" key="1">
    <source>
        <dbReference type="EMBL" id="NWK57689.1"/>
    </source>
</evidence>